<dbReference type="PROSITE" id="PS52016">
    <property type="entry name" value="TONB_DEPENDENT_REC_3"/>
    <property type="match status" value="1"/>
</dbReference>
<reference evidence="4 5" key="1">
    <citation type="submission" date="2019-04" db="EMBL/GenBank/DDBJ databases">
        <title>Genome of a novel bacterium Candidatus Jettenia ecosi reconstructed from metagenome of an anammox bioreactor.</title>
        <authorList>
            <person name="Mardanov A.V."/>
            <person name="Beletsky A.V."/>
            <person name="Ravin N.V."/>
            <person name="Botchkova E.A."/>
            <person name="Litti Y.V."/>
            <person name="Nozhevnikova A.N."/>
        </authorList>
    </citation>
    <scope>NUCLEOTIDE SEQUENCE [LARGE SCALE GENOMIC DNA]</scope>
    <source>
        <strain evidence="4">J2</strain>
    </source>
</reference>
<evidence type="ECO:0000256" key="2">
    <source>
        <dbReference type="PROSITE-ProRule" id="PRU01360"/>
    </source>
</evidence>
<dbReference type="SUPFAM" id="SSF56935">
    <property type="entry name" value="Porins"/>
    <property type="match status" value="1"/>
</dbReference>
<dbReference type="Proteomes" id="UP000319783">
    <property type="component" value="Unassembled WGS sequence"/>
</dbReference>
<keyword evidence="2" id="KW-0812">Transmembrane</keyword>
<keyword evidence="4" id="KW-0675">Receptor</keyword>
<dbReference type="EMBL" id="SULG01000010">
    <property type="protein sequence ID" value="TLD42942.1"/>
    <property type="molecule type" value="Genomic_DNA"/>
</dbReference>
<protein>
    <submittedName>
        <fullName evidence="4">TonB-dependent receptor</fullName>
    </submittedName>
</protein>
<dbReference type="Pfam" id="PF07715">
    <property type="entry name" value="Plug"/>
    <property type="match status" value="1"/>
</dbReference>
<gene>
    <name evidence="4" type="ORF">JETT_0730</name>
</gene>
<keyword evidence="2" id="KW-0998">Cell outer membrane</keyword>
<dbReference type="PANTHER" id="PTHR30069">
    <property type="entry name" value="TONB-DEPENDENT OUTER MEMBRANE RECEPTOR"/>
    <property type="match status" value="1"/>
</dbReference>
<keyword evidence="2" id="KW-0472">Membrane</keyword>
<evidence type="ECO:0000313" key="5">
    <source>
        <dbReference type="Proteomes" id="UP000319783"/>
    </source>
</evidence>
<keyword evidence="2" id="KW-0813">Transport</keyword>
<feature type="domain" description="TonB-dependent receptor plug" evidence="3">
    <location>
        <begin position="88"/>
        <end position="192"/>
    </location>
</feature>
<evidence type="ECO:0000259" key="3">
    <source>
        <dbReference type="Pfam" id="PF07715"/>
    </source>
</evidence>
<comment type="similarity">
    <text evidence="2">Belongs to the TonB-dependent receptor family.</text>
</comment>
<organism evidence="4 5">
    <name type="scientific">Candidatus Jettenia ecosi</name>
    <dbReference type="NCBI Taxonomy" id="2494326"/>
    <lineage>
        <taxon>Bacteria</taxon>
        <taxon>Pseudomonadati</taxon>
        <taxon>Planctomycetota</taxon>
        <taxon>Candidatus Brocadiia</taxon>
        <taxon>Candidatus Brocadiales</taxon>
        <taxon>Candidatus Brocadiaceae</taxon>
        <taxon>Candidatus Jettenia</taxon>
    </lineage>
</organism>
<comment type="caution">
    <text evidence="4">The sequence shown here is derived from an EMBL/GenBank/DDBJ whole genome shotgun (WGS) entry which is preliminary data.</text>
</comment>
<evidence type="ECO:0000313" key="4">
    <source>
        <dbReference type="EMBL" id="TLD42942.1"/>
    </source>
</evidence>
<evidence type="ECO:0000256" key="1">
    <source>
        <dbReference type="ARBA" id="ARBA00022729"/>
    </source>
</evidence>
<dbReference type="GO" id="GO:0015344">
    <property type="term" value="F:siderophore uptake transmembrane transporter activity"/>
    <property type="evidence" value="ECO:0007669"/>
    <property type="project" value="TreeGrafter"/>
</dbReference>
<dbReference type="Gene3D" id="2.170.130.10">
    <property type="entry name" value="TonB-dependent receptor, plug domain"/>
    <property type="match status" value="1"/>
</dbReference>
<proteinExistence type="inferred from homology"/>
<dbReference type="GO" id="GO:0009279">
    <property type="term" value="C:cell outer membrane"/>
    <property type="evidence" value="ECO:0007669"/>
    <property type="project" value="UniProtKB-SubCell"/>
</dbReference>
<comment type="subcellular location">
    <subcellularLocation>
        <location evidence="2">Cell outer membrane</location>
        <topology evidence="2">Multi-pass membrane protein</topology>
    </subcellularLocation>
</comment>
<name>A0A533QEB1_9BACT</name>
<dbReference type="InterPro" id="IPR037066">
    <property type="entry name" value="Plug_dom_sf"/>
</dbReference>
<dbReference type="PANTHER" id="PTHR30069:SF29">
    <property type="entry name" value="HEMOGLOBIN AND HEMOGLOBIN-HAPTOGLOBIN-BINDING PROTEIN 1-RELATED"/>
    <property type="match status" value="1"/>
</dbReference>
<dbReference type="InterPro" id="IPR012910">
    <property type="entry name" value="Plug_dom"/>
</dbReference>
<keyword evidence="2" id="KW-1134">Transmembrane beta strand</keyword>
<dbReference type="GO" id="GO:0044718">
    <property type="term" value="P:siderophore transmembrane transport"/>
    <property type="evidence" value="ECO:0007669"/>
    <property type="project" value="TreeGrafter"/>
</dbReference>
<accession>A0A533QEB1</accession>
<keyword evidence="1" id="KW-0732">Signal</keyword>
<sequence>MSEKLSNEKGLLFFFFSLLSLLNLVALNSSITLANDTETSQMPEANSHASEDISFIDTAVAEGLETEAIWFGYTKEVTIATRHETPINKAPSIVTVITGKEIKNLGYRTLIEILKTVPGFEIRKEPATGVVEPIVRGVEGANKVKVMLNGHTINTTSTGSAFGRFDDFPVENIKKIEIIRGPGSAMYGENAFLAVINIITVDAEDIDGVRVSSGYGSFDTYEENVVFGDRYGKVDISGMAHYRQTTGFDGIVKSDFQTALDNLFGSSASQAPGRVRDGSQEYDLNLKVTYEGLWFQGWYSNKNREPFLGGGLSLNDESDLEDNYVFGEIGYKKTLEERFTLRPRAYYDQFDSNSKFEAFPENTVLPDINEEFTIYPDGQIFIVKGIERVVGTEIPLDYTLFDGNIITLGLEYRLINHPITTFSLISTKSQELHYLISKIFLIHFPFYLISHEEYFPFIFRILGILLIP</sequence>
<dbReference type="InterPro" id="IPR039426">
    <property type="entry name" value="TonB-dep_rcpt-like"/>
</dbReference>
<dbReference type="AlphaFoldDB" id="A0A533QEB1"/>